<feature type="transmembrane region" description="Helical" evidence="1">
    <location>
        <begin position="6"/>
        <end position="24"/>
    </location>
</feature>
<proteinExistence type="predicted"/>
<name>A0A3R8CDK5_9EURY</name>
<dbReference type="Proteomes" id="UP000284763">
    <property type="component" value="Unassembled WGS sequence"/>
</dbReference>
<dbReference type="AlphaFoldDB" id="A0A3R8CDK5"/>
<dbReference type="EMBL" id="QZAB01000156">
    <property type="protein sequence ID" value="RQD89284.1"/>
    <property type="molecule type" value="Genomic_DNA"/>
</dbReference>
<evidence type="ECO:0000256" key="1">
    <source>
        <dbReference type="SAM" id="Phobius"/>
    </source>
</evidence>
<reference evidence="2 3" key="1">
    <citation type="submission" date="2018-08" db="EMBL/GenBank/DDBJ databases">
        <title>The metabolism and importance of syntrophic acetate oxidation coupled to methane or sulfide production in haloalkaline environments.</title>
        <authorList>
            <person name="Timmers P.H.A."/>
            <person name="Vavourakis C.D."/>
            <person name="Sorokin D.Y."/>
            <person name="Sinninghe Damste J.S."/>
            <person name="Muyzer G."/>
            <person name="Stams A.J.M."/>
            <person name="Plugge C.M."/>
        </authorList>
    </citation>
    <scope>NUCLEOTIDE SEQUENCE [LARGE SCALE GENOMIC DNA]</scope>
    <source>
        <strain evidence="2">MSAO_Arc3</strain>
    </source>
</reference>
<evidence type="ECO:0000313" key="2">
    <source>
        <dbReference type="EMBL" id="RQD89284.1"/>
    </source>
</evidence>
<keyword evidence="1" id="KW-1133">Transmembrane helix</keyword>
<comment type="caution">
    <text evidence="2">The sequence shown here is derived from an EMBL/GenBank/DDBJ whole genome shotgun (WGS) entry which is preliminary data.</text>
</comment>
<keyword evidence="1" id="KW-0812">Transmembrane</keyword>
<keyword evidence="1" id="KW-0472">Membrane</keyword>
<evidence type="ECO:0000313" key="3">
    <source>
        <dbReference type="Proteomes" id="UP000284763"/>
    </source>
</evidence>
<organism evidence="2 3">
    <name type="scientific">Methanosalsum natronophilum</name>
    <dbReference type="NCBI Taxonomy" id="768733"/>
    <lineage>
        <taxon>Archaea</taxon>
        <taxon>Methanobacteriati</taxon>
        <taxon>Methanobacteriota</taxon>
        <taxon>Stenosarchaea group</taxon>
        <taxon>Methanomicrobia</taxon>
        <taxon>Methanosarcinales</taxon>
        <taxon>Methanosarcinaceae</taxon>
        <taxon>Methanosalsum</taxon>
    </lineage>
</organism>
<accession>A0A3R8CDK5</accession>
<sequence length="62" mass="7027">MDMGALIYLVVLTIVIVVILKVFFNFKLGNIKLKSSKKGFQSKNEMDYSEPNVVDISDSDDR</sequence>
<gene>
    <name evidence="2" type="ORF">D5R95_02340</name>
</gene>
<protein>
    <submittedName>
        <fullName evidence="2">Uncharacterized protein</fullName>
    </submittedName>
</protein>